<gene>
    <name evidence="1" type="ORF">JYZ213_LOCUS18417</name>
    <name evidence="2" type="ORF">OXD698_LOCUS36076</name>
</gene>
<accession>A0A819VSD0</accession>
<evidence type="ECO:0000313" key="1">
    <source>
        <dbReference type="EMBL" id="CAF1046164.1"/>
    </source>
</evidence>
<evidence type="ECO:0000313" key="3">
    <source>
        <dbReference type="Proteomes" id="UP000663844"/>
    </source>
</evidence>
<proteinExistence type="predicted"/>
<sequence>MKPAVSVPDCSTWGDDEALNIERTEAEEKNSSFTLKYVDDTEPKIILDTKNYMVNDRLMNVYDLLEKIQKRTKEIIKYRISQKNN</sequence>
<comment type="caution">
    <text evidence="2">The sequence shown here is derived from an EMBL/GenBank/DDBJ whole genome shotgun (WGS) entry which is preliminary data.</text>
</comment>
<dbReference type="EMBL" id="CAJNOG010000179">
    <property type="protein sequence ID" value="CAF1046164.1"/>
    <property type="molecule type" value="Genomic_DNA"/>
</dbReference>
<dbReference type="Proteomes" id="UP000663844">
    <property type="component" value="Unassembled WGS sequence"/>
</dbReference>
<dbReference type="Proteomes" id="UP000663845">
    <property type="component" value="Unassembled WGS sequence"/>
</dbReference>
<dbReference type="AlphaFoldDB" id="A0A819VSD0"/>
<name>A0A819VSD0_9BILA</name>
<evidence type="ECO:0000313" key="2">
    <source>
        <dbReference type="EMBL" id="CAF4113540.1"/>
    </source>
</evidence>
<dbReference type="EMBL" id="CAJOAZ010005804">
    <property type="protein sequence ID" value="CAF4113540.1"/>
    <property type="molecule type" value="Genomic_DNA"/>
</dbReference>
<organism evidence="2 3">
    <name type="scientific">Adineta steineri</name>
    <dbReference type="NCBI Taxonomy" id="433720"/>
    <lineage>
        <taxon>Eukaryota</taxon>
        <taxon>Metazoa</taxon>
        <taxon>Spiralia</taxon>
        <taxon>Gnathifera</taxon>
        <taxon>Rotifera</taxon>
        <taxon>Eurotatoria</taxon>
        <taxon>Bdelloidea</taxon>
        <taxon>Adinetida</taxon>
        <taxon>Adinetidae</taxon>
        <taxon>Adineta</taxon>
    </lineage>
</organism>
<protein>
    <submittedName>
        <fullName evidence="2">Uncharacterized protein</fullName>
    </submittedName>
</protein>
<reference evidence="2" key="1">
    <citation type="submission" date="2021-02" db="EMBL/GenBank/DDBJ databases">
        <authorList>
            <person name="Nowell W R."/>
        </authorList>
    </citation>
    <scope>NUCLEOTIDE SEQUENCE</scope>
</reference>